<dbReference type="EMBL" id="CP022989">
    <property type="protein sequence ID" value="ASV97176.1"/>
    <property type="molecule type" value="Genomic_DNA"/>
</dbReference>
<feature type="region of interest" description="Disordered" evidence="1">
    <location>
        <begin position="1"/>
        <end position="32"/>
    </location>
</feature>
<sequence>MTGRRKLGKVNGAGRADIPQADASSIRSDDRTMRATTRAKAAMLPEPEKTGRAWRRATHVTFQRTCRAH</sequence>
<organism evidence="2 3">
    <name type="scientific">Paraburkholderia aromaticivorans</name>
    <dbReference type="NCBI Taxonomy" id="2026199"/>
    <lineage>
        <taxon>Bacteria</taxon>
        <taxon>Pseudomonadati</taxon>
        <taxon>Pseudomonadota</taxon>
        <taxon>Betaproteobacteria</taxon>
        <taxon>Burkholderiales</taxon>
        <taxon>Burkholderiaceae</taxon>
        <taxon>Paraburkholderia</taxon>
    </lineage>
</organism>
<dbReference type="AlphaFoldDB" id="A0A248VDV2"/>
<reference evidence="2 3" key="1">
    <citation type="submission" date="2017-08" db="EMBL/GenBank/DDBJ databases">
        <title>Identification and genetic characteristics of simultaneous BTEX- and naphthalene-degrading Paraburkholderia sp. BN5 isolated from petroleum-contaminated soil.</title>
        <authorList>
            <person name="Lee Y."/>
            <person name="Jeon C.O."/>
        </authorList>
    </citation>
    <scope>NUCLEOTIDE SEQUENCE [LARGE SCALE GENOMIC DNA]</scope>
    <source>
        <strain evidence="2 3">BN5</strain>
    </source>
</reference>
<dbReference type="KEGG" id="parb:CJU94_02735"/>
<evidence type="ECO:0000313" key="3">
    <source>
        <dbReference type="Proteomes" id="UP000215158"/>
    </source>
</evidence>
<evidence type="ECO:0000313" key="2">
    <source>
        <dbReference type="EMBL" id="ASV97176.1"/>
    </source>
</evidence>
<keyword evidence="3" id="KW-1185">Reference proteome</keyword>
<gene>
    <name evidence="2" type="ORF">CJU94_02735</name>
</gene>
<name>A0A248VDV2_9BURK</name>
<evidence type="ECO:0000256" key="1">
    <source>
        <dbReference type="SAM" id="MobiDB-lite"/>
    </source>
</evidence>
<proteinExistence type="predicted"/>
<dbReference type="Proteomes" id="UP000215158">
    <property type="component" value="Chromosome 1"/>
</dbReference>
<protein>
    <submittedName>
        <fullName evidence="2">Uncharacterized protein</fullName>
    </submittedName>
</protein>
<accession>A0A248VDV2</accession>